<gene>
    <name evidence="3" type="ORF">BG006_001934</name>
</gene>
<organism evidence="3 4">
    <name type="scientific">Podila minutissima</name>
    <dbReference type="NCBI Taxonomy" id="64525"/>
    <lineage>
        <taxon>Eukaryota</taxon>
        <taxon>Fungi</taxon>
        <taxon>Fungi incertae sedis</taxon>
        <taxon>Mucoromycota</taxon>
        <taxon>Mortierellomycotina</taxon>
        <taxon>Mortierellomycetes</taxon>
        <taxon>Mortierellales</taxon>
        <taxon>Mortierellaceae</taxon>
        <taxon>Podila</taxon>
    </lineage>
</organism>
<evidence type="ECO:0000313" key="4">
    <source>
        <dbReference type="Proteomes" id="UP000696485"/>
    </source>
</evidence>
<dbReference type="PANTHER" id="PTHR36182">
    <property type="entry name" value="PROTEIN, PUTATIVE (AFU_ORTHOLOGUE AFUA_6G10930)-RELATED"/>
    <property type="match status" value="1"/>
</dbReference>
<sequence length="235" mass="25686">MKLATVLVLLVTLVASASAHMGLLYPPPRGGLGTKQYNGRFHTFIGYKDSKWTMRFPCGGYSPSGKVTSMKAGQVIPVRFYASGMKSKDIATQPKLVSSSKQFSQARHGGGTCEFSLSYDGGKTFRLIGRYTKSCPDAYYSWPVRIPKNVPSCNTKNKCLFVWSWTANVLPQYYHNCADIRLTGVKGGKLPPKSIAIVDFKGRKMGVTAPGDGIKHRAGSGPSKTQINNNMNGRY</sequence>
<dbReference type="Proteomes" id="UP000696485">
    <property type="component" value="Unassembled WGS sequence"/>
</dbReference>
<protein>
    <submittedName>
        <fullName evidence="3">Uncharacterized protein</fullName>
    </submittedName>
</protein>
<keyword evidence="4" id="KW-1185">Reference proteome</keyword>
<dbReference type="PANTHER" id="PTHR36182:SF1">
    <property type="entry name" value="PROTEIN, PUTATIVE (AFU_ORTHOLOGUE AFUA_6G10930)-RELATED"/>
    <property type="match status" value="1"/>
</dbReference>
<evidence type="ECO:0000313" key="3">
    <source>
        <dbReference type="EMBL" id="KAF9334574.1"/>
    </source>
</evidence>
<proteinExistence type="predicted"/>
<feature type="compositionally biased region" description="Polar residues" evidence="1">
    <location>
        <begin position="222"/>
        <end position="235"/>
    </location>
</feature>
<comment type="caution">
    <text evidence="3">The sequence shown here is derived from an EMBL/GenBank/DDBJ whole genome shotgun (WGS) entry which is preliminary data.</text>
</comment>
<feature type="region of interest" description="Disordered" evidence="1">
    <location>
        <begin position="211"/>
        <end position="235"/>
    </location>
</feature>
<name>A0A9P5SNI4_9FUNG</name>
<reference evidence="3" key="1">
    <citation type="journal article" date="2020" name="Fungal Divers.">
        <title>Resolving the Mortierellaceae phylogeny through synthesis of multi-gene phylogenetics and phylogenomics.</title>
        <authorList>
            <person name="Vandepol N."/>
            <person name="Liber J."/>
            <person name="Desiro A."/>
            <person name="Na H."/>
            <person name="Kennedy M."/>
            <person name="Barry K."/>
            <person name="Grigoriev I.V."/>
            <person name="Miller A.N."/>
            <person name="O'Donnell K."/>
            <person name="Stajich J.E."/>
            <person name="Bonito G."/>
        </authorList>
    </citation>
    <scope>NUCLEOTIDE SEQUENCE</scope>
    <source>
        <strain evidence="3">NVP1</strain>
    </source>
</reference>
<accession>A0A9P5SNI4</accession>
<feature type="chain" id="PRO_5040407793" evidence="2">
    <location>
        <begin position="20"/>
        <end position="235"/>
    </location>
</feature>
<dbReference type="Gene3D" id="2.70.50.70">
    <property type="match status" value="1"/>
</dbReference>
<evidence type="ECO:0000256" key="1">
    <source>
        <dbReference type="SAM" id="MobiDB-lite"/>
    </source>
</evidence>
<dbReference type="EMBL" id="JAAAUY010000141">
    <property type="protein sequence ID" value="KAF9334574.1"/>
    <property type="molecule type" value="Genomic_DNA"/>
</dbReference>
<keyword evidence="2" id="KW-0732">Signal</keyword>
<dbReference type="AlphaFoldDB" id="A0A9P5SNI4"/>
<evidence type="ECO:0000256" key="2">
    <source>
        <dbReference type="SAM" id="SignalP"/>
    </source>
</evidence>
<feature type="signal peptide" evidence="2">
    <location>
        <begin position="1"/>
        <end position="19"/>
    </location>
</feature>